<reference evidence="1 2" key="1">
    <citation type="journal article" name="Front. Microbiol.">
        <title>Sugar Metabolism of the First Thermophilic Planctomycete Thermogutta terrifontis: Comparative Genomic and Transcriptomic Approaches.</title>
        <authorList>
            <person name="Elcheninov A.G."/>
            <person name="Menzel P."/>
            <person name="Gudbergsdottir S.R."/>
            <person name="Slesarev A.I."/>
            <person name="Kadnikov V.V."/>
            <person name="Krogh A."/>
            <person name="Bonch-Osmolovskaya E.A."/>
            <person name="Peng X."/>
            <person name="Kublanov I.V."/>
        </authorList>
    </citation>
    <scope>NUCLEOTIDE SEQUENCE [LARGE SCALE GENOMIC DNA]</scope>
    <source>
        <strain evidence="1 2">R1</strain>
    </source>
</reference>
<organism evidence="1 2">
    <name type="scientific">Thermogutta terrifontis</name>
    <dbReference type="NCBI Taxonomy" id="1331910"/>
    <lineage>
        <taxon>Bacteria</taxon>
        <taxon>Pseudomonadati</taxon>
        <taxon>Planctomycetota</taxon>
        <taxon>Planctomycetia</taxon>
        <taxon>Pirellulales</taxon>
        <taxon>Thermoguttaceae</taxon>
        <taxon>Thermogutta</taxon>
    </lineage>
</organism>
<dbReference type="AlphaFoldDB" id="A0A286RJ35"/>
<proteinExistence type="predicted"/>
<name>A0A286RJ35_9BACT</name>
<protein>
    <submittedName>
        <fullName evidence="1">Uncharacterized protein</fullName>
    </submittedName>
</protein>
<dbReference type="Proteomes" id="UP000215086">
    <property type="component" value="Chromosome"/>
</dbReference>
<dbReference type="KEGG" id="ttf:THTE_3320"/>
<evidence type="ECO:0000313" key="1">
    <source>
        <dbReference type="EMBL" id="ASV75922.1"/>
    </source>
</evidence>
<keyword evidence="2" id="KW-1185">Reference proteome</keyword>
<gene>
    <name evidence="1" type="ORF">THTE_3320</name>
</gene>
<dbReference type="EMBL" id="CP018477">
    <property type="protein sequence ID" value="ASV75922.1"/>
    <property type="molecule type" value="Genomic_DNA"/>
</dbReference>
<accession>A0A286RJ35</accession>
<sequence length="58" mass="6262">MSGPFFRRDVLANSAYPGSLIHCLSAGTEVPREKRGFMECGDSSPLSREGFSLRNAGV</sequence>
<evidence type="ECO:0000313" key="2">
    <source>
        <dbReference type="Proteomes" id="UP000215086"/>
    </source>
</evidence>